<feature type="transmembrane region" description="Helical" evidence="1">
    <location>
        <begin position="82"/>
        <end position="105"/>
    </location>
</feature>
<protein>
    <submittedName>
        <fullName evidence="2">Uncharacterized protein</fullName>
    </submittedName>
</protein>
<evidence type="ECO:0000313" key="3">
    <source>
        <dbReference type="Proteomes" id="UP001430953"/>
    </source>
</evidence>
<name>A0AAW2EC16_9HYME</name>
<reference evidence="2 3" key="1">
    <citation type="submission" date="2023-03" db="EMBL/GenBank/DDBJ databases">
        <title>High recombination rates correlate with genetic variation in Cardiocondyla obscurior ants.</title>
        <authorList>
            <person name="Errbii M."/>
        </authorList>
    </citation>
    <scope>NUCLEOTIDE SEQUENCE [LARGE SCALE GENOMIC DNA]</scope>
    <source>
        <strain evidence="2">Alpha-2009</strain>
        <tissue evidence="2">Whole body</tissue>
    </source>
</reference>
<accession>A0AAW2EC16</accession>
<evidence type="ECO:0000256" key="1">
    <source>
        <dbReference type="SAM" id="Phobius"/>
    </source>
</evidence>
<gene>
    <name evidence="2" type="ORF">PUN28_018795</name>
</gene>
<organism evidence="2 3">
    <name type="scientific">Cardiocondyla obscurior</name>
    <dbReference type="NCBI Taxonomy" id="286306"/>
    <lineage>
        <taxon>Eukaryota</taxon>
        <taxon>Metazoa</taxon>
        <taxon>Ecdysozoa</taxon>
        <taxon>Arthropoda</taxon>
        <taxon>Hexapoda</taxon>
        <taxon>Insecta</taxon>
        <taxon>Pterygota</taxon>
        <taxon>Neoptera</taxon>
        <taxon>Endopterygota</taxon>
        <taxon>Hymenoptera</taxon>
        <taxon>Apocrita</taxon>
        <taxon>Aculeata</taxon>
        <taxon>Formicoidea</taxon>
        <taxon>Formicidae</taxon>
        <taxon>Myrmicinae</taxon>
        <taxon>Cardiocondyla</taxon>
    </lineage>
</organism>
<keyword evidence="1" id="KW-0472">Membrane</keyword>
<keyword evidence="3" id="KW-1185">Reference proteome</keyword>
<keyword evidence="1" id="KW-0812">Transmembrane</keyword>
<dbReference type="AlphaFoldDB" id="A0AAW2EC16"/>
<proteinExistence type="predicted"/>
<sequence>MICIVTQHFNLNRICLMLIGLWPYECSKLVRFQTFFCFTILISSVVYQVKQLLDELDHIFKELTDENEITILKEYGKTAERFTIIIMSKSILLLILTHSNVIFGYDDKSNKLYGYFLNIFSD</sequence>
<dbReference type="EMBL" id="JADYXP020000024">
    <property type="protein sequence ID" value="KAL0101196.1"/>
    <property type="molecule type" value="Genomic_DNA"/>
</dbReference>
<dbReference type="Proteomes" id="UP001430953">
    <property type="component" value="Unassembled WGS sequence"/>
</dbReference>
<comment type="caution">
    <text evidence="2">The sequence shown here is derived from an EMBL/GenBank/DDBJ whole genome shotgun (WGS) entry which is preliminary data.</text>
</comment>
<keyword evidence="1" id="KW-1133">Transmembrane helix</keyword>
<evidence type="ECO:0000313" key="2">
    <source>
        <dbReference type="EMBL" id="KAL0101196.1"/>
    </source>
</evidence>